<dbReference type="EMBL" id="BAABLM010000010">
    <property type="protein sequence ID" value="GAA4683893.1"/>
    <property type="molecule type" value="Genomic_DNA"/>
</dbReference>
<organism evidence="4 5">
    <name type="scientific">Frondihabitans cladoniiphilus</name>
    <dbReference type="NCBI Taxonomy" id="715785"/>
    <lineage>
        <taxon>Bacteria</taxon>
        <taxon>Bacillati</taxon>
        <taxon>Actinomycetota</taxon>
        <taxon>Actinomycetes</taxon>
        <taxon>Micrococcales</taxon>
        <taxon>Microbacteriaceae</taxon>
        <taxon>Frondihabitans</taxon>
    </lineage>
</organism>
<feature type="domain" description="YchJ-like middle NTF2-like" evidence="3">
    <location>
        <begin position="41"/>
        <end position="135"/>
    </location>
</feature>
<dbReference type="InterPro" id="IPR048469">
    <property type="entry name" value="YchJ-like_M"/>
</dbReference>
<dbReference type="PANTHER" id="PTHR33747">
    <property type="entry name" value="UPF0225 PROTEIN SCO1677"/>
    <property type="match status" value="1"/>
</dbReference>
<evidence type="ECO:0000313" key="4">
    <source>
        <dbReference type="EMBL" id="GAA4683893.1"/>
    </source>
</evidence>
<evidence type="ECO:0000256" key="2">
    <source>
        <dbReference type="HAMAP-Rule" id="MF_00612"/>
    </source>
</evidence>
<dbReference type="RefSeq" id="WP_345376947.1">
    <property type="nucleotide sequence ID" value="NZ_BAABLM010000010.1"/>
</dbReference>
<dbReference type="InterPro" id="IPR023006">
    <property type="entry name" value="YchJ-like"/>
</dbReference>
<evidence type="ECO:0000256" key="1">
    <source>
        <dbReference type="ARBA" id="ARBA00010839"/>
    </source>
</evidence>
<dbReference type="SUPFAM" id="SSF54427">
    <property type="entry name" value="NTF2-like"/>
    <property type="match status" value="1"/>
</dbReference>
<dbReference type="HAMAP" id="MF_00612">
    <property type="entry name" value="UPF0225"/>
    <property type="match status" value="1"/>
</dbReference>
<evidence type="ECO:0000313" key="5">
    <source>
        <dbReference type="Proteomes" id="UP001501295"/>
    </source>
</evidence>
<evidence type="ECO:0000259" key="3">
    <source>
        <dbReference type="Pfam" id="PF17775"/>
    </source>
</evidence>
<dbReference type="InterPro" id="IPR032710">
    <property type="entry name" value="NTF2-like_dom_sf"/>
</dbReference>
<comment type="similarity">
    <text evidence="1 2">Belongs to the UPF0225 family.</text>
</comment>
<name>A0ABP8WAV7_9MICO</name>
<sequence>MHDSSSPTWPLLDDDTRCPCLSGETYGSCCGPFHRGAAAPTAVRLMRSRYSAFVTGDAPYLLRTWHPTTRPGSLELDPGIRWFRLEILGSTGGGLLDTVGTVEFSARYRADGSAAEQHENSRFVRHDGAWVYVDAI</sequence>
<dbReference type="Pfam" id="PF17775">
    <property type="entry name" value="YchJ_M-like"/>
    <property type="match status" value="1"/>
</dbReference>
<dbReference type="InterPro" id="IPR004027">
    <property type="entry name" value="SEC_C_motif"/>
</dbReference>
<comment type="caution">
    <text evidence="4">The sequence shown here is derived from an EMBL/GenBank/DDBJ whole genome shotgun (WGS) entry which is preliminary data.</text>
</comment>
<dbReference type="Pfam" id="PF02810">
    <property type="entry name" value="SEC-C"/>
    <property type="match status" value="1"/>
</dbReference>
<gene>
    <name evidence="4" type="ORF">GCM10025780_32100</name>
</gene>
<reference evidence="5" key="1">
    <citation type="journal article" date="2019" name="Int. J. Syst. Evol. Microbiol.">
        <title>The Global Catalogue of Microorganisms (GCM) 10K type strain sequencing project: providing services to taxonomists for standard genome sequencing and annotation.</title>
        <authorList>
            <consortium name="The Broad Institute Genomics Platform"/>
            <consortium name="The Broad Institute Genome Sequencing Center for Infectious Disease"/>
            <person name="Wu L."/>
            <person name="Ma J."/>
        </authorList>
    </citation>
    <scope>NUCLEOTIDE SEQUENCE [LARGE SCALE GENOMIC DNA]</scope>
    <source>
        <strain evidence="5">JCM 18956</strain>
    </source>
</reference>
<keyword evidence="5" id="KW-1185">Reference proteome</keyword>
<proteinExistence type="inferred from homology"/>
<dbReference type="Proteomes" id="UP001501295">
    <property type="component" value="Unassembled WGS sequence"/>
</dbReference>
<protein>
    <recommendedName>
        <fullName evidence="2">UPF0225 protein GCM10025780_32100</fullName>
    </recommendedName>
</protein>
<dbReference type="PANTHER" id="PTHR33747:SF1">
    <property type="entry name" value="ADENYLATE CYCLASE-ASSOCIATED CAP C-TERMINAL DOMAIN-CONTAINING PROTEIN"/>
    <property type="match status" value="1"/>
</dbReference>
<accession>A0ABP8WAV7</accession>
<dbReference type="Gene3D" id="3.10.450.50">
    <property type="match status" value="1"/>
</dbReference>